<evidence type="ECO:0000313" key="1">
    <source>
        <dbReference type="EMBL" id="KAG8038464.1"/>
    </source>
</evidence>
<dbReference type="OrthoDB" id="6361347at2759"/>
<dbReference type="PANTHER" id="PTHR37159">
    <property type="entry name" value="GH11867P"/>
    <property type="match status" value="1"/>
</dbReference>
<accession>A0A8J5V963</accession>
<dbReference type="EMBL" id="JAAOIC020000043">
    <property type="protein sequence ID" value="KAG8038464.1"/>
    <property type="molecule type" value="Genomic_DNA"/>
</dbReference>
<dbReference type="AlphaFoldDB" id="A0A8J5V963"/>
<protein>
    <submittedName>
        <fullName evidence="1">Uncharacterized protein</fullName>
    </submittedName>
</protein>
<proteinExistence type="predicted"/>
<evidence type="ECO:0000313" key="2">
    <source>
        <dbReference type="Proteomes" id="UP000729913"/>
    </source>
</evidence>
<dbReference type="PANTHER" id="PTHR37159:SF1">
    <property type="entry name" value="GH11867P"/>
    <property type="match status" value="1"/>
</dbReference>
<organism evidence="1 2">
    <name type="scientific">Cotesia typhae</name>
    <dbReference type="NCBI Taxonomy" id="2053667"/>
    <lineage>
        <taxon>Eukaryota</taxon>
        <taxon>Metazoa</taxon>
        <taxon>Ecdysozoa</taxon>
        <taxon>Arthropoda</taxon>
        <taxon>Hexapoda</taxon>
        <taxon>Insecta</taxon>
        <taxon>Pterygota</taxon>
        <taxon>Neoptera</taxon>
        <taxon>Endopterygota</taxon>
        <taxon>Hymenoptera</taxon>
        <taxon>Apocrita</taxon>
        <taxon>Ichneumonoidea</taxon>
        <taxon>Braconidae</taxon>
        <taxon>Microgastrinae</taxon>
        <taxon>Cotesia</taxon>
    </lineage>
</organism>
<sequence>MNITSYRFNYCGGTLEEIKQLSADYLNQWVKPNLRDITPEWEHMMRCITVGMQYYFPGSSYEVSLLYLTELLNLDMPLLRSSLSYHDRFKFNITKFTMYYATRSPRVKEFLNSRLNKSIDRALKFTEEKHSELRKKSSKTLSVIQKNNNNNFNNINNKKDEKYLDVSVFSQYKIIGLVMLCVQCLIMWKVKFLSEIF</sequence>
<reference evidence="1" key="1">
    <citation type="submission" date="2020-03" db="EMBL/GenBank/DDBJ databases">
        <authorList>
            <person name="Chebbi M.A."/>
            <person name="Drezen J.M."/>
        </authorList>
    </citation>
    <scope>NUCLEOTIDE SEQUENCE</scope>
    <source>
        <tissue evidence="1">Whole body</tissue>
    </source>
</reference>
<gene>
    <name evidence="1" type="ORF">G9C98_006160</name>
</gene>
<keyword evidence="2" id="KW-1185">Reference proteome</keyword>
<reference evidence="1" key="2">
    <citation type="submission" date="2021-04" db="EMBL/GenBank/DDBJ databases">
        <title>Genome-wide patterns of bracovirus chromosomal integration into multiple host tissues during parasitism.</title>
        <authorList>
            <person name="Chebbi M.A.C."/>
        </authorList>
    </citation>
    <scope>NUCLEOTIDE SEQUENCE</scope>
    <source>
        <tissue evidence="1">Whole body</tissue>
    </source>
</reference>
<name>A0A8J5V963_9HYME</name>
<comment type="caution">
    <text evidence="1">The sequence shown here is derived from an EMBL/GenBank/DDBJ whole genome shotgun (WGS) entry which is preliminary data.</text>
</comment>
<dbReference type="Proteomes" id="UP000729913">
    <property type="component" value="Unassembled WGS sequence"/>
</dbReference>